<evidence type="ECO:0000313" key="1">
    <source>
        <dbReference type="EMBL" id="EXJ67983.1"/>
    </source>
</evidence>
<keyword evidence="2" id="KW-1185">Reference proteome</keyword>
<sequence>MVHGFYAAMGGFAFQSPAPDGSENEVPVARMALNLEAIGRLIDDIHQPAIFEVEEYLGTAGESEFRATRAIPPVVAPVPERG</sequence>
<dbReference type="GeneID" id="19193296"/>
<reference evidence="1 2" key="1">
    <citation type="submission" date="2013-03" db="EMBL/GenBank/DDBJ databases">
        <title>The Genome Sequence of Cladophialophora psammophila CBS 110553.</title>
        <authorList>
            <consortium name="The Broad Institute Genomics Platform"/>
            <person name="Cuomo C."/>
            <person name="de Hoog S."/>
            <person name="Gorbushina A."/>
            <person name="Walker B."/>
            <person name="Young S.K."/>
            <person name="Zeng Q."/>
            <person name="Gargeya S."/>
            <person name="Fitzgerald M."/>
            <person name="Haas B."/>
            <person name="Abouelleil A."/>
            <person name="Allen A.W."/>
            <person name="Alvarado L."/>
            <person name="Arachchi H.M."/>
            <person name="Berlin A.M."/>
            <person name="Chapman S.B."/>
            <person name="Gainer-Dewar J."/>
            <person name="Goldberg J."/>
            <person name="Griggs A."/>
            <person name="Gujja S."/>
            <person name="Hansen M."/>
            <person name="Howarth C."/>
            <person name="Imamovic A."/>
            <person name="Ireland A."/>
            <person name="Larimer J."/>
            <person name="McCowan C."/>
            <person name="Murphy C."/>
            <person name="Pearson M."/>
            <person name="Poon T.W."/>
            <person name="Priest M."/>
            <person name="Roberts A."/>
            <person name="Saif S."/>
            <person name="Shea T."/>
            <person name="Sisk P."/>
            <person name="Sykes S."/>
            <person name="Wortman J."/>
            <person name="Nusbaum C."/>
            <person name="Birren B."/>
        </authorList>
    </citation>
    <scope>NUCLEOTIDE SEQUENCE [LARGE SCALE GENOMIC DNA]</scope>
    <source>
        <strain evidence="1 2">CBS 110553</strain>
    </source>
</reference>
<gene>
    <name evidence="1" type="ORF">A1O5_08597</name>
</gene>
<protein>
    <submittedName>
        <fullName evidence="1">Uncharacterized protein</fullName>
    </submittedName>
</protein>
<dbReference type="EMBL" id="AMGX01000014">
    <property type="protein sequence ID" value="EXJ67983.1"/>
    <property type="molecule type" value="Genomic_DNA"/>
</dbReference>
<proteinExistence type="predicted"/>
<accession>W9WJ98</accession>
<dbReference type="Proteomes" id="UP000019471">
    <property type="component" value="Unassembled WGS sequence"/>
</dbReference>
<dbReference type="RefSeq" id="XP_007747369.1">
    <property type="nucleotide sequence ID" value="XM_007749179.1"/>
</dbReference>
<organism evidence="1 2">
    <name type="scientific">Cladophialophora psammophila CBS 110553</name>
    <dbReference type="NCBI Taxonomy" id="1182543"/>
    <lineage>
        <taxon>Eukaryota</taxon>
        <taxon>Fungi</taxon>
        <taxon>Dikarya</taxon>
        <taxon>Ascomycota</taxon>
        <taxon>Pezizomycotina</taxon>
        <taxon>Eurotiomycetes</taxon>
        <taxon>Chaetothyriomycetidae</taxon>
        <taxon>Chaetothyriales</taxon>
        <taxon>Herpotrichiellaceae</taxon>
        <taxon>Cladophialophora</taxon>
    </lineage>
</organism>
<evidence type="ECO:0000313" key="2">
    <source>
        <dbReference type="Proteomes" id="UP000019471"/>
    </source>
</evidence>
<comment type="caution">
    <text evidence="1">The sequence shown here is derived from an EMBL/GenBank/DDBJ whole genome shotgun (WGS) entry which is preliminary data.</text>
</comment>
<dbReference type="AlphaFoldDB" id="W9WJ98"/>
<dbReference type="HOGENOM" id="CLU_2558131_0_0_1"/>
<name>W9WJ98_9EURO</name>